<keyword evidence="2" id="KW-0813">Transport</keyword>
<comment type="subcellular location">
    <subcellularLocation>
        <location evidence="2">Mitochondrion inner membrane</location>
        <topology evidence="2">Peripheral membrane protein</topology>
        <orientation evidence="2">Matrix side</orientation>
    </subcellularLocation>
</comment>
<dbReference type="GO" id="GO:0006979">
    <property type="term" value="P:response to oxidative stress"/>
    <property type="evidence" value="ECO:0007669"/>
    <property type="project" value="TreeGrafter"/>
</dbReference>
<dbReference type="STRING" id="448386.A0A2V3IMD8"/>
<dbReference type="InterPro" id="IPR007763">
    <property type="entry name" value="NDUFA12"/>
</dbReference>
<protein>
    <recommendedName>
        <fullName evidence="2">NADH dehydrogenase [ubiquinone] 1 alpha subcomplex subunit 12</fullName>
    </recommendedName>
</protein>
<reference evidence="4 5" key="1">
    <citation type="journal article" date="2018" name="Mol. Biol. Evol.">
        <title>Analysis of the draft genome of the red seaweed Gracilariopsis chorda provides insights into genome size evolution in Rhodophyta.</title>
        <authorList>
            <person name="Lee J."/>
            <person name="Yang E.C."/>
            <person name="Graf L."/>
            <person name="Yang J.H."/>
            <person name="Qiu H."/>
            <person name="Zel Zion U."/>
            <person name="Chan C.X."/>
            <person name="Stephens T.G."/>
            <person name="Weber A.P.M."/>
            <person name="Boo G.H."/>
            <person name="Boo S.M."/>
            <person name="Kim K.M."/>
            <person name="Shin Y."/>
            <person name="Jung M."/>
            <person name="Lee S.J."/>
            <person name="Yim H.S."/>
            <person name="Lee J.H."/>
            <person name="Bhattacharya D."/>
            <person name="Yoon H.S."/>
        </authorList>
    </citation>
    <scope>NUCLEOTIDE SEQUENCE [LARGE SCALE GENOMIC DNA]</scope>
    <source>
        <strain evidence="4 5">SKKU-2015</strain>
        <tissue evidence="4">Whole body</tissue>
    </source>
</reference>
<evidence type="ECO:0000256" key="1">
    <source>
        <dbReference type="ARBA" id="ARBA00007355"/>
    </source>
</evidence>
<name>A0A2V3IMD8_9FLOR</name>
<evidence type="ECO:0000256" key="2">
    <source>
        <dbReference type="RuleBase" id="RU363103"/>
    </source>
</evidence>
<dbReference type="EMBL" id="NBIV01000133">
    <property type="protein sequence ID" value="PXF43217.1"/>
    <property type="molecule type" value="Genomic_DNA"/>
</dbReference>
<dbReference type="PANTHER" id="PTHR12910:SF2">
    <property type="entry name" value="NADH DEHYDROGENASE [UBIQUINONE] 1 ALPHA SUBCOMPLEX SUBUNIT 12"/>
    <property type="match status" value="1"/>
</dbReference>
<evidence type="ECO:0000313" key="4">
    <source>
        <dbReference type="EMBL" id="PXF43217.1"/>
    </source>
</evidence>
<keyword evidence="2" id="KW-0679">Respiratory chain</keyword>
<feature type="compositionally biased region" description="Basic and acidic residues" evidence="3">
    <location>
        <begin position="147"/>
        <end position="156"/>
    </location>
</feature>
<dbReference type="GO" id="GO:0045271">
    <property type="term" value="C:respiratory chain complex I"/>
    <property type="evidence" value="ECO:0007669"/>
    <property type="project" value="InterPro"/>
</dbReference>
<keyword evidence="2" id="KW-0496">Mitochondrion</keyword>
<accession>A0A2V3IMD8</accession>
<evidence type="ECO:0000256" key="3">
    <source>
        <dbReference type="SAM" id="MobiDB-lite"/>
    </source>
</evidence>
<organism evidence="4 5">
    <name type="scientific">Gracilariopsis chorda</name>
    <dbReference type="NCBI Taxonomy" id="448386"/>
    <lineage>
        <taxon>Eukaryota</taxon>
        <taxon>Rhodophyta</taxon>
        <taxon>Florideophyceae</taxon>
        <taxon>Rhodymeniophycidae</taxon>
        <taxon>Gracilariales</taxon>
        <taxon>Gracilariaceae</taxon>
        <taxon>Gracilariopsis</taxon>
    </lineage>
</organism>
<gene>
    <name evidence="4" type="ORF">BWQ96_07046</name>
</gene>
<proteinExistence type="inferred from homology"/>
<keyword evidence="2" id="KW-0249">Electron transport</keyword>
<comment type="function">
    <text evidence="2">Accessory subunit of the mitochondrial membrane respiratory chain NADH dehydrogenase (Complex I), that is believed not to be involved in catalysis. Complex I functions in the transfer of electrons from NADH to the respiratory chain. The immediate electron acceptor for the enzyme is believed to be ubiquinone.</text>
</comment>
<comment type="caution">
    <text evidence="4">The sequence shown here is derived from an EMBL/GenBank/DDBJ whole genome shotgun (WGS) entry which is preliminary data.</text>
</comment>
<dbReference type="AlphaFoldDB" id="A0A2V3IMD8"/>
<keyword evidence="4" id="KW-0830">Ubiquinone</keyword>
<dbReference type="GO" id="GO:0005743">
    <property type="term" value="C:mitochondrial inner membrane"/>
    <property type="evidence" value="ECO:0007669"/>
    <property type="project" value="UniProtKB-SubCell"/>
</dbReference>
<sequence>MAATFKALMAELRWRGLWGTVRAIKMNKMGTMQCFVGEDKFKNRFFENKNETYGRDRWVEYVDDRNPDSLKITPEWHAWLHHNVDEPPTDHPLPKPIYQAEETGNPTGTREAYVPPHHKLAKNSVGSASEKYESWRPGSEAADTEVDDRKDVLDLK</sequence>
<dbReference type="Pfam" id="PF05071">
    <property type="entry name" value="NDUFA12"/>
    <property type="match status" value="1"/>
</dbReference>
<keyword evidence="2" id="KW-0999">Mitochondrion inner membrane</keyword>
<comment type="similarity">
    <text evidence="1 2">Belongs to the complex I NDUFA12 subunit family.</text>
</comment>
<keyword evidence="2" id="KW-0472">Membrane</keyword>
<dbReference type="OrthoDB" id="274641at2759"/>
<dbReference type="Proteomes" id="UP000247409">
    <property type="component" value="Unassembled WGS sequence"/>
</dbReference>
<keyword evidence="5" id="KW-1185">Reference proteome</keyword>
<dbReference type="PANTHER" id="PTHR12910">
    <property type="entry name" value="NADH-UBIQUINONE OXIDOREDUCTASE SUBUNIT B17.2"/>
    <property type="match status" value="1"/>
</dbReference>
<evidence type="ECO:0000313" key="5">
    <source>
        <dbReference type="Proteomes" id="UP000247409"/>
    </source>
</evidence>
<feature type="region of interest" description="Disordered" evidence="3">
    <location>
        <begin position="87"/>
        <end position="156"/>
    </location>
</feature>